<dbReference type="PROSITE" id="PS50949">
    <property type="entry name" value="HTH_GNTR"/>
    <property type="match status" value="1"/>
</dbReference>
<dbReference type="SUPFAM" id="SSF46785">
    <property type="entry name" value="Winged helix' DNA-binding domain"/>
    <property type="match status" value="1"/>
</dbReference>
<evidence type="ECO:0000259" key="4">
    <source>
        <dbReference type="PROSITE" id="PS50949"/>
    </source>
</evidence>
<keyword evidence="2" id="KW-0238">DNA-binding</keyword>
<protein>
    <submittedName>
        <fullName evidence="5">Transcriptional regulator</fullName>
    </submittedName>
</protein>
<dbReference type="SMART" id="SM00895">
    <property type="entry name" value="FCD"/>
    <property type="match status" value="1"/>
</dbReference>
<dbReference type="AlphaFoldDB" id="A0A8S8XHU3"/>
<evidence type="ECO:0000313" key="6">
    <source>
        <dbReference type="Proteomes" id="UP000681075"/>
    </source>
</evidence>
<name>A0A8S8XHU3_9PROT</name>
<dbReference type="CDD" id="cd07377">
    <property type="entry name" value="WHTH_GntR"/>
    <property type="match status" value="1"/>
</dbReference>
<dbReference type="PANTHER" id="PTHR43537:SF45">
    <property type="entry name" value="GNTR FAMILY REGULATORY PROTEIN"/>
    <property type="match status" value="1"/>
</dbReference>
<dbReference type="InterPro" id="IPR011711">
    <property type="entry name" value="GntR_C"/>
</dbReference>
<dbReference type="Gene3D" id="1.10.10.10">
    <property type="entry name" value="Winged helix-like DNA-binding domain superfamily/Winged helix DNA-binding domain"/>
    <property type="match status" value="1"/>
</dbReference>
<comment type="caution">
    <text evidence="5">The sequence shown here is derived from an EMBL/GenBank/DDBJ whole genome shotgun (WGS) entry which is preliminary data.</text>
</comment>
<dbReference type="SUPFAM" id="SSF48008">
    <property type="entry name" value="GntR ligand-binding domain-like"/>
    <property type="match status" value="1"/>
</dbReference>
<keyword evidence="6" id="KW-1185">Reference proteome</keyword>
<dbReference type="Pfam" id="PF07729">
    <property type="entry name" value="FCD"/>
    <property type="match status" value="1"/>
</dbReference>
<dbReference type="InterPro" id="IPR036388">
    <property type="entry name" value="WH-like_DNA-bd_sf"/>
</dbReference>
<dbReference type="InterPro" id="IPR036390">
    <property type="entry name" value="WH_DNA-bd_sf"/>
</dbReference>
<reference evidence="5" key="1">
    <citation type="submission" date="2021-02" db="EMBL/GenBank/DDBJ databases">
        <title>Genome sequence of Rhodospirillales sp. strain TMPK1 isolated from soil.</title>
        <authorList>
            <person name="Nakai R."/>
            <person name="Kusada H."/>
            <person name="Tamaki H."/>
        </authorList>
    </citation>
    <scope>NUCLEOTIDE SEQUENCE</scope>
    <source>
        <strain evidence="5">TMPK1</strain>
    </source>
</reference>
<keyword evidence="1" id="KW-0805">Transcription regulation</keyword>
<dbReference type="GO" id="GO:0003700">
    <property type="term" value="F:DNA-binding transcription factor activity"/>
    <property type="evidence" value="ECO:0007669"/>
    <property type="project" value="InterPro"/>
</dbReference>
<dbReference type="InterPro" id="IPR000524">
    <property type="entry name" value="Tscrpt_reg_HTH_GntR"/>
</dbReference>
<dbReference type="Gene3D" id="1.20.120.530">
    <property type="entry name" value="GntR ligand-binding domain-like"/>
    <property type="match status" value="1"/>
</dbReference>
<dbReference type="InterPro" id="IPR008920">
    <property type="entry name" value="TF_FadR/GntR_C"/>
</dbReference>
<accession>A0A8S8XHU3</accession>
<dbReference type="SMART" id="SM00345">
    <property type="entry name" value="HTH_GNTR"/>
    <property type="match status" value="1"/>
</dbReference>
<organism evidence="5 6">
    <name type="scientific">Roseiterribacter gracilis</name>
    <dbReference type="NCBI Taxonomy" id="2812848"/>
    <lineage>
        <taxon>Bacteria</taxon>
        <taxon>Pseudomonadati</taxon>
        <taxon>Pseudomonadota</taxon>
        <taxon>Alphaproteobacteria</taxon>
        <taxon>Rhodospirillales</taxon>
        <taxon>Roseiterribacteraceae</taxon>
        <taxon>Roseiterribacter</taxon>
    </lineage>
</organism>
<evidence type="ECO:0000256" key="3">
    <source>
        <dbReference type="ARBA" id="ARBA00023163"/>
    </source>
</evidence>
<dbReference type="GO" id="GO:0003677">
    <property type="term" value="F:DNA binding"/>
    <property type="evidence" value="ECO:0007669"/>
    <property type="project" value="UniProtKB-KW"/>
</dbReference>
<dbReference type="PANTHER" id="PTHR43537">
    <property type="entry name" value="TRANSCRIPTIONAL REGULATOR, GNTR FAMILY"/>
    <property type="match status" value="1"/>
</dbReference>
<keyword evidence="3" id="KW-0804">Transcription</keyword>
<dbReference type="Pfam" id="PF00392">
    <property type="entry name" value="GntR"/>
    <property type="match status" value="1"/>
</dbReference>
<evidence type="ECO:0000256" key="2">
    <source>
        <dbReference type="ARBA" id="ARBA00023125"/>
    </source>
</evidence>
<sequence>MAQLRVRTEPLNRHLRAAPQLFERLRERIIALDLLPGMPLSRVELMDEFGTSVTPIRDALQRLADEGLVEIFPQHATVVSRIDLAHAAQTQFLRRSIELEVVTTLVRVADEETFGQLHTILTQHRAALNDLAAFKRLDMRFHQAMYEAAGVPDLWALVRSRSGHIDRLRALHLPIAGKAKAILRDHGRILEALEARNAAAAQRAVHEHLSGTLTQVAAIAKRHPDYVRES</sequence>
<dbReference type="RefSeq" id="WP_420244052.1">
    <property type="nucleotide sequence ID" value="NZ_BOPV01000001.1"/>
</dbReference>
<dbReference type="EMBL" id="BOPV01000001">
    <property type="protein sequence ID" value="GIL40836.1"/>
    <property type="molecule type" value="Genomic_DNA"/>
</dbReference>
<feature type="domain" description="HTH gntR-type" evidence="4">
    <location>
        <begin position="15"/>
        <end position="82"/>
    </location>
</feature>
<proteinExistence type="predicted"/>
<evidence type="ECO:0000256" key="1">
    <source>
        <dbReference type="ARBA" id="ARBA00023015"/>
    </source>
</evidence>
<gene>
    <name evidence="5" type="ORF">TMPK1_30730</name>
</gene>
<dbReference type="Proteomes" id="UP000681075">
    <property type="component" value="Unassembled WGS sequence"/>
</dbReference>
<evidence type="ECO:0000313" key="5">
    <source>
        <dbReference type="EMBL" id="GIL40836.1"/>
    </source>
</evidence>